<accession>A0ABN9A763</accession>
<dbReference type="Proteomes" id="UP001176941">
    <property type="component" value="Chromosome X"/>
</dbReference>
<proteinExistence type="predicted"/>
<keyword evidence="2" id="KW-1185">Reference proteome</keyword>
<evidence type="ECO:0000313" key="1">
    <source>
        <dbReference type="EMBL" id="CAI9180806.1"/>
    </source>
</evidence>
<gene>
    <name evidence="1" type="ORF">MRATA1EN1_LOCUS29768</name>
</gene>
<protein>
    <submittedName>
        <fullName evidence="1">Uncharacterized protein</fullName>
    </submittedName>
</protein>
<evidence type="ECO:0000313" key="2">
    <source>
        <dbReference type="Proteomes" id="UP001176941"/>
    </source>
</evidence>
<reference evidence="1" key="1">
    <citation type="submission" date="2023-04" db="EMBL/GenBank/DDBJ databases">
        <authorList>
            <consortium name="ELIXIR-Norway"/>
        </authorList>
    </citation>
    <scope>NUCLEOTIDE SEQUENCE [LARGE SCALE GENOMIC DNA]</scope>
</reference>
<sequence length="108" mass="12151">MSSSNCCFLACIQVSQEGGQVVWYSYLLQNFPQFIVIHTVRGFGIVNKAEVDVFLELSCFFDDLADVGNLISGSSAFSKTSLNIWKFTVHVLLKPGLENFEHYFTSVR</sequence>
<dbReference type="EMBL" id="OX460343">
    <property type="protein sequence ID" value="CAI9180806.1"/>
    <property type="molecule type" value="Genomic_DNA"/>
</dbReference>
<organism evidence="1 2">
    <name type="scientific">Rangifer tarandus platyrhynchus</name>
    <name type="common">Svalbard reindeer</name>
    <dbReference type="NCBI Taxonomy" id="3082113"/>
    <lineage>
        <taxon>Eukaryota</taxon>
        <taxon>Metazoa</taxon>
        <taxon>Chordata</taxon>
        <taxon>Craniata</taxon>
        <taxon>Vertebrata</taxon>
        <taxon>Euteleostomi</taxon>
        <taxon>Mammalia</taxon>
        <taxon>Eutheria</taxon>
        <taxon>Laurasiatheria</taxon>
        <taxon>Artiodactyla</taxon>
        <taxon>Ruminantia</taxon>
        <taxon>Pecora</taxon>
        <taxon>Cervidae</taxon>
        <taxon>Odocoileinae</taxon>
        <taxon>Rangifer</taxon>
    </lineage>
</organism>
<name>A0ABN9A763_RANTA</name>